<evidence type="ECO:0000256" key="1">
    <source>
        <dbReference type="ARBA" id="ARBA00007789"/>
    </source>
</evidence>
<dbReference type="GO" id="GO:0004497">
    <property type="term" value="F:monooxygenase activity"/>
    <property type="evidence" value="ECO:0007669"/>
    <property type="project" value="UniProtKB-KW"/>
</dbReference>
<dbReference type="Gene3D" id="3.20.20.30">
    <property type="entry name" value="Luciferase-like domain"/>
    <property type="match status" value="1"/>
</dbReference>
<reference evidence="5" key="1">
    <citation type="submission" date="2018-05" db="EMBL/GenBank/DDBJ databases">
        <title>Ignatzschineria dubaiensis sp. nov., isolated from necrotic foot tissues of dromedaries (Camelus dromedarius) and associated maggots in Dubai, United Arab Emirates.</title>
        <authorList>
            <person name="Tsang C.C."/>
            <person name="Tang J.Y.M."/>
            <person name="Fong J.Y.H."/>
            <person name="Kinne J."/>
            <person name="Lee H.H."/>
            <person name="Joseph M."/>
            <person name="Jose S."/>
            <person name="Schuster R.K."/>
            <person name="Tang Y."/>
            <person name="Sivakumar S."/>
            <person name="Chen J.H.K."/>
            <person name="Teng J.L.L."/>
            <person name="Lau S.K.P."/>
            <person name="Wernery U."/>
            <person name="Woo P.C.Y."/>
        </authorList>
    </citation>
    <scope>NUCLEOTIDE SEQUENCE [LARGE SCALE GENOMIC DNA]</scope>
    <source>
        <strain evidence="5">KCTC 22644</strain>
    </source>
</reference>
<dbReference type="EMBL" id="QEWQ01000004">
    <property type="protein sequence ID" value="PWD80962.1"/>
    <property type="molecule type" value="Genomic_DNA"/>
</dbReference>
<accession>A0A2U2AE72</accession>
<keyword evidence="4" id="KW-0560">Oxidoreductase</keyword>
<proteinExistence type="predicted"/>
<dbReference type="OrthoDB" id="9780518at2"/>
<dbReference type="InterPro" id="IPR050766">
    <property type="entry name" value="Bact_Lucif_Oxidored"/>
</dbReference>
<dbReference type="InterPro" id="IPR011251">
    <property type="entry name" value="Luciferase-like_dom"/>
</dbReference>
<dbReference type="InterPro" id="IPR036661">
    <property type="entry name" value="Luciferase-like_sf"/>
</dbReference>
<dbReference type="AlphaFoldDB" id="A0A2U2AE72"/>
<evidence type="ECO:0000256" key="2">
    <source>
        <dbReference type="ARBA" id="ARBA00074555"/>
    </source>
</evidence>
<dbReference type="Proteomes" id="UP000245020">
    <property type="component" value="Unassembled WGS sequence"/>
</dbReference>
<organism evidence="4 5">
    <name type="scientific">Ignatzschineria ureiclastica</name>
    <dbReference type="NCBI Taxonomy" id="472582"/>
    <lineage>
        <taxon>Bacteria</taxon>
        <taxon>Pseudomonadati</taxon>
        <taxon>Pseudomonadota</taxon>
        <taxon>Gammaproteobacteria</taxon>
        <taxon>Cardiobacteriales</taxon>
        <taxon>Ignatzschineriaceae</taxon>
        <taxon>Ignatzschineria</taxon>
    </lineage>
</organism>
<gene>
    <name evidence="4" type="ORF">DC083_07630</name>
</gene>
<dbReference type="InterPro" id="IPR019949">
    <property type="entry name" value="CmoO-like"/>
</dbReference>
<dbReference type="PANTHER" id="PTHR30137">
    <property type="entry name" value="LUCIFERASE-LIKE MONOOXYGENASE"/>
    <property type="match status" value="1"/>
</dbReference>
<feature type="domain" description="Luciferase-like" evidence="3">
    <location>
        <begin position="1"/>
        <end position="235"/>
    </location>
</feature>
<dbReference type="NCBIfam" id="TIGR03558">
    <property type="entry name" value="oxido_grp_1"/>
    <property type="match status" value="1"/>
</dbReference>
<dbReference type="SUPFAM" id="SSF51679">
    <property type="entry name" value="Bacterial luciferase-like"/>
    <property type="match status" value="1"/>
</dbReference>
<evidence type="ECO:0000313" key="4">
    <source>
        <dbReference type="EMBL" id="PWD80962.1"/>
    </source>
</evidence>
<protein>
    <recommendedName>
        <fullName evidence="2">Luciferase-like monooxygenase</fullName>
    </recommendedName>
</protein>
<comment type="similarity">
    <text evidence="1">To bacterial alkanal monooxygenase alpha and beta chains.</text>
</comment>
<sequence>MQYSILDLANIYQGEKAKDAFQRAVSLAQLGEQQGYTRFWVAEHHNMINIASSATAVLIGHLAEKTSKIRVGAGGIMLPNHAPLMVAEAFGTLESLYPGRIDLGLGRAPGTDQATAYALRRDPSRAEQFPNEVAELLTYFHPVDNQRIHAIPGMGLDVPIWILGSSLFGAQLAAYMGLPYAFAGHFAPAQMKEALRIYREQFRPSPYLEKPYAMLCMNAIVADSREEAQYLFTTMQQSFTLLIRDDRRLTPPPIEDIESFWNPLEKRHASSMLKLSAVGDKTDVKAYITELLEEIEVEELMFAGMVYDREKRLHSFKLLSEVMQEIQQENQ</sequence>
<keyword evidence="5" id="KW-1185">Reference proteome</keyword>
<dbReference type="RefSeq" id="WP_109189612.1">
    <property type="nucleotide sequence ID" value="NZ_BMYA01000002.1"/>
</dbReference>
<dbReference type="GO" id="GO:0005829">
    <property type="term" value="C:cytosol"/>
    <property type="evidence" value="ECO:0007669"/>
    <property type="project" value="TreeGrafter"/>
</dbReference>
<keyword evidence="4" id="KW-0503">Monooxygenase</keyword>
<comment type="caution">
    <text evidence="4">The sequence shown here is derived from an EMBL/GenBank/DDBJ whole genome shotgun (WGS) entry which is preliminary data.</text>
</comment>
<evidence type="ECO:0000259" key="3">
    <source>
        <dbReference type="Pfam" id="PF00296"/>
    </source>
</evidence>
<name>A0A2U2AE72_9GAMM</name>
<dbReference type="FunFam" id="3.20.20.30:FF:000002">
    <property type="entry name" value="LLM class flavin-dependent oxidoreductase"/>
    <property type="match status" value="1"/>
</dbReference>
<dbReference type="GO" id="GO:0016705">
    <property type="term" value="F:oxidoreductase activity, acting on paired donors, with incorporation or reduction of molecular oxygen"/>
    <property type="evidence" value="ECO:0007669"/>
    <property type="project" value="InterPro"/>
</dbReference>
<evidence type="ECO:0000313" key="5">
    <source>
        <dbReference type="Proteomes" id="UP000245020"/>
    </source>
</evidence>
<dbReference type="PANTHER" id="PTHR30137:SF6">
    <property type="entry name" value="LUCIFERASE-LIKE MONOOXYGENASE"/>
    <property type="match status" value="1"/>
</dbReference>
<dbReference type="Pfam" id="PF00296">
    <property type="entry name" value="Bac_luciferase"/>
    <property type="match status" value="1"/>
</dbReference>